<evidence type="ECO:0000313" key="1">
    <source>
        <dbReference type="EMBL" id="KAJ8909555.1"/>
    </source>
</evidence>
<organism evidence="1 2">
    <name type="scientific">Exocentrus adspersus</name>
    <dbReference type="NCBI Taxonomy" id="1586481"/>
    <lineage>
        <taxon>Eukaryota</taxon>
        <taxon>Metazoa</taxon>
        <taxon>Ecdysozoa</taxon>
        <taxon>Arthropoda</taxon>
        <taxon>Hexapoda</taxon>
        <taxon>Insecta</taxon>
        <taxon>Pterygota</taxon>
        <taxon>Neoptera</taxon>
        <taxon>Endopterygota</taxon>
        <taxon>Coleoptera</taxon>
        <taxon>Polyphaga</taxon>
        <taxon>Cucujiformia</taxon>
        <taxon>Chrysomeloidea</taxon>
        <taxon>Cerambycidae</taxon>
        <taxon>Lamiinae</taxon>
        <taxon>Acanthocinini</taxon>
        <taxon>Exocentrus</taxon>
    </lineage>
</organism>
<reference evidence="1 2" key="1">
    <citation type="journal article" date="2023" name="Insect Mol. Biol.">
        <title>Genome sequencing provides insights into the evolution of gene families encoding plant cell wall-degrading enzymes in longhorned beetles.</title>
        <authorList>
            <person name="Shin N.R."/>
            <person name="Okamura Y."/>
            <person name="Kirsch R."/>
            <person name="Pauchet Y."/>
        </authorList>
    </citation>
    <scope>NUCLEOTIDE SEQUENCE [LARGE SCALE GENOMIC DNA]</scope>
    <source>
        <strain evidence="1">EAD_L_NR</strain>
    </source>
</reference>
<sequence length="121" mass="14343">MNERKIPRKDRKLSPKDVVCEKHFSNQFVIREIETSTYWTDFPYNKKIRLRRVIDTQSERKTTHTTTLATQTMNKAQHHSCLEPLIWHEWHAFISAVVSYHKTRSRTPNICDSVCVGMTLL</sequence>
<dbReference type="EMBL" id="JANEYG010000503">
    <property type="protein sequence ID" value="KAJ8909555.1"/>
    <property type="molecule type" value="Genomic_DNA"/>
</dbReference>
<evidence type="ECO:0000313" key="2">
    <source>
        <dbReference type="Proteomes" id="UP001159042"/>
    </source>
</evidence>
<accession>A0AAV8V5V8</accession>
<proteinExistence type="predicted"/>
<keyword evidence="2" id="KW-1185">Reference proteome</keyword>
<gene>
    <name evidence="1" type="ORF">NQ315_003569</name>
</gene>
<dbReference type="Proteomes" id="UP001159042">
    <property type="component" value="Unassembled WGS sequence"/>
</dbReference>
<name>A0AAV8V5V8_9CUCU</name>
<evidence type="ECO:0008006" key="3">
    <source>
        <dbReference type="Google" id="ProtNLM"/>
    </source>
</evidence>
<comment type="caution">
    <text evidence="1">The sequence shown here is derived from an EMBL/GenBank/DDBJ whole genome shotgun (WGS) entry which is preliminary data.</text>
</comment>
<protein>
    <recommendedName>
        <fullName evidence="3">THAP-type domain-containing protein</fullName>
    </recommendedName>
</protein>
<dbReference type="AlphaFoldDB" id="A0AAV8V5V8"/>